<dbReference type="GO" id="GO:0009103">
    <property type="term" value="P:lipopolysaccharide biosynthetic process"/>
    <property type="evidence" value="ECO:0007669"/>
    <property type="project" value="UniProtKB-ARBA"/>
</dbReference>
<dbReference type="PANTHER" id="PTHR33908">
    <property type="entry name" value="MANNOSYLTRANSFERASE YKCB-RELATED"/>
    <property type="match status" value="1"/>
</dbReference>
<dbReference type="GO" id="GO:0005886">
    <property type="term" value="C:plasma membrane"/>
    <property type="evidence" value="ECO:0007669"/>
    <property type="project" value="UniProtKB-SubCell"/>
</dbReference>
<feature type="transmembrane region" description="Helical" evidence="8">
    <location>
        <begin position="134"/>
        <end position="154"/>
    </location>
</feature>
<feature type="transmembrane region" description="Helical" evidence="8">
    <location>
        <begin position="366"/>
        <end position="384"/>
    </location>
</feature>
<keyword evidence="7 8" id="KW-0472">Membrane</keyword>
<feature type="transmembrane region" description="Helical" evidence="8">
    <location>
        <begin position="160"/>
        <end position="178"/>
    </location>
</feature>
<name>A0A538TJS8_UNCEI</name>
<evidence type="ECO:0000256" key="2">
    <source>
        <dbReference type="ARBA" id="ARBA00022475"/>
    </source>
</evidence>
<feature type="transmembrane region" description="Helical" evidence="8">
    <location>
        <begin position="103"/>
        <end position="122"/>
    </location>
</feature>
<dbReference type="GO" id="GO:0016763">
    <property type="term" value="F:pentosyltransferase activity"/>
    <property type="evidence" value="ECO:0007669"/>
    <property type="project" value="TreeGrafter"/>
</dbReference>
<feature type="transmembrane region" description="Helical" evidence="8">
    <location>
        <begin position="224"/>
        <end position="245"/>
    </location>
</feature>
<feature type="transmembrane region" description="Helical" evidence="8">
    <location>
        <begin position="185"/>
        <end position="212"/>
    </location>
</feature>
<evidence type="ECO:0000256" key="5">
    <source>
        <dbReference type="ARBA" id="ARBA00022692"/>
    </source>
</evidence>
<evidence type="ECO:0000256" key="4">
    <source>
        <dbReference type="ARBA" id="ARBA00022679"/>
    </source>
</evidence>
<feature type="transmembrane region" description="Helical" evidence="8">
    <location>
        <begin position="20"/>
        <end position="40"/>
    </location>
</feature>
<keyword evidence="4" id="KW-0808">Transferase</keyword>
<dbReference type="InterPro" id="IPR050297">
    <property type="entry name" value="LipidA_mod_glycosyltrf_83"/>
</dbReference>
<feature type="transmembrane region" description="Helical" evidence="8">
    <location>
        <begin position="336"/>
        <end position="354"/>
    </location>
</feature>
<organism evidence="9 10">
    <name type="scientific">Eiseniibacteriota bacterium</name>
    <dbReference type="NCBI Taxonomy" id="2212470"/>
    <lineage>
        <taxon>Bacteria</taxon>
        <taxon>Candidatus Eiseniibacteriota</taxon>
    </lineage>
</organism>
<evidence type="ECO:0000256" key="7">
    <source>
        <dbReference type="ARBA" id="ARBA00023136"/>
    </source>
</evidence>
<feature type="transmembrane region" description="Helical" evidence="8">
    <location>
        <begin position="309"/>
        <end position="330"/>
    </location>
</feature>
<accession>A0A538TJS8</accession>
<dbReference type="AlphaFoldDB" id="A0A538TJS8"/>
<evidence type="ECO:0000256" key="1">
    <source>
        <dbReference type="ARBA" id="ARBA00004651"/>
    </source>
</evidence>
<evidence type="ECO:0000313" key="10">
    <source>
        <dbReference type="Proteomes" id="UP000317691"/>
    </source>
</evidence>
<keyword evidence="5 8" id="KW-0812">Transmembrane</keyword>
<keyword evidence="2" id="KW-1003">Cell membrane</keyword>
<proteinExistence type="predicted"/>
<dbReference type="Proteomes" id="UP000317691">
    <property type="component" value="Unassembled WGS sequence"/>
</dbReference>
<comment type="subcellular location">
    <subcellularLocation>
        <location evidence="1">Cell membrane</location>
        <topology evidence="1">Multi-pass membrane protein</topology>
    </subcellularLocation>
</comment>
<dbReference type="EMBL" id="VBOZ01000029">
    <property type="protein sequence ID" value="TMQ63878.1"/>
    <property type="molecule type" value="Genomic_DNA"/>
</dbReference>
<evidence type="ECO:0000256" key="8">
    <source>
        <dbReference type="SAM" id="Phobius"/>
    </source>
</evidence>
<reference evidence="9 10" key="1">
    <citation type="journal article" date="2019" name="Nat. Microbiol.">
        <title>Mediterranean grassland soil C-N compound turnover is dependent on rainfall and depth, and is mediated by genomically divergent microorganisms.</title>
        <authorList>
            <person name="Diamond S."/>
            <person name="Andeer P.F."/>
            <person name="Li Z."/>
            <person name="Crits-Christoph A."/>
            <person name="Burstein D."/>
            <person name="Anantharaman K."/>
            <person name="Lane K.R."/>
            <person name="Thomas B.C."/>
            <person name="Pan C."/>
            <person name="Northen T.R."/>
            <person name="Banfield J.F."/>
        </authorList>
    </citation>
    <scope>NUCLEOTIDE SEQUENCE [LARGE SCALE GENOMIC DNA]</scope>
    <source>
        <strain evidence="9">WS_9</strain>
    </source>
</reference>
<keyword evidence="3" id="KW-0328">Glycosyltransferase</keyword>
<dbReference type="PANTHER" id="PTHR33908:SF11">
    <property type="entry name" value="MEMBRANE PROTEIN"/>
    <property type="match status" value="1"/>
</dbReference>
<gene>
    <name evidence="9" type="ORF">E6K79_09595</name>
</gene>
<evidence type="ECO:0008006" key="11">
    <source>
        <dbReference type="Google" id="ProtNLM"/>
    </source>
</evidence>
<keyword evidence="6 8" id="KW-1133">Transmembrane helix</keyword>
<evidence type="ECO:0000256" key="3">
    <source>
        <dbReference type="ARBA" id="ARBA00022676"/>
    </source>
</evidence>
<evidence type="ECO:0000313" key="9">
    <source>
        <dbReference type="EMBL" id="TMQ63878.1"/>
    </source>
</evidence>
<comment type="caution">
    <text evidence="9">The sequence shown here is derived from an EMBL/GenBank/DDBJ whole genome shotgun (WGS) entry which is preliminary data.</text>
</comment>
<feature type="transmembrane region" description="Helical" evidence="8">
    <location>
        <begin position="282"/>
        <end position="300"/>
    </location>
</feature>
<evidence type="ECO:0000256" key="6">
    <source>
        <dbReference type="ARBA" id="ARBA00022989"/>
    </source>
</evidence>
<sequence length="536" mass="56983">MTAPEPPLAPRHPWHPRHTAILVAILLLGLGHLTPFLGYLTDDTFIHLQFAKNLIGGRGFAFNAGEPTYGSTSPLWVLLLAGVGRFVPGAGATPADVARMPEIAWVAKACGAVFLALSLLLLARLGRTLGWRPASALALPALLAAHAWSARWAISGMETPLAVFLVVLALGAVARAAIEGRGGFLAGLFLGLATLARPECWILAALGVGAVALAAEEGRGKRTLAALAGVAAGAGPWLVDAWLLFHRLLPNTSAAKAGAPFVPGLMISALRASLRILISTDAIPIALAVVAMALAGPGLLRSLPRGRRAFWLMAGAWPLLLVAGLAAGGVQVISRYLLPAVPSLLLLGVASLQWASGRLGARRQVLAVVLLVALYAAPNAYLTLRYSAPHARRHTAGLRSSLATFGLWARGHTPPKTVIATPDIGAFGYYSDRPVLDLFGLVTPAMAPIAVREGYDAIVDRLLFERVGRPSYLIDRAREANRLARTDDPANPYVFTVAREISDLGITRPAPYVYSLYSIRWDVYDRMHPRLAFQNR</sequence>
<protein>
    <recommendedName>
        <fullName evidence="11">Glycosyltransferase RgtA/B/C/D-like domain-containing protein</fullName>
    </recommendedName>
</protein>